<evidence type="ECO:0000256" key="5">
    <source>
        <dbReference type="ARBA" id="ARBA00023049"/>
    </source>
</evidence>
<evidence type="ECO:0000259" key="10">
    <source>
        <dbReference type="Pfam" id="PF23368"/>
    </source>
</evidence>
<dbReference type="CDD" id="cd07332">
    <property type="entry name" value="M48C_Oma1_like"/>
    <property type="match status" value="1"/>
</dbReference>
<dbReference type="Pfam" id="PF01435">
    <property type="entry name" value="Peptidase_M48"/>
    <property type="match status" value="1"/>
</dbReference>
<feature type="transmembrane region" description="Helical" evidence="8">
    <location>
        <begin position="89"/>
        <end position="114"/>
    </location>
</feature>
<proteinExistence type="inferred from homology"/>
<evidence type="ECO:0000256" key="2">
    <source>
        <dbReference type="ARBA" id="ARBA00022723"/>
    </source>
</evidence>
<dbReference type="Proteomes" id="UP001501352">
    <property type="component" value="Unassembled WGS sequence"/>
</dbReference>
<protein>
    <submittedName>
        <fullName evidence="11">M48 family metallopeptidase</fullName>
    </submittedName>
</protein>
<dbReference type="PANTHER" id="PTHR22726:SF1">
    <property type="entry name" value="METALLOENDOPEPTIDASE OMA1, MITOCHONDRIAL"/>
    <property type="match status" value="1"/>
</dbReference>
<evidence type="ECO:0000256" key="3">
    <source>
        <dbReference type="ARBA" id="ARBA00022801"/>
    </source>
</evidence>
<keyword evidence="8" id="KW-1133">Transmembrane helix</keyword>
<sequence length="380" mass="40826">MAARFYDGHSARSHPADVVLIGDMLEINADSRTIRWKLRELSVQIEGDDARVSSRKDRDARLVMSDDDWARLAGDRLDDQKAARRRREIWLVGGLTAAAAGIVLFVTVGVPALAKPIAKATPIGLEEQMGRNFDAQIGAVFPRCEGEAGQRVLADLGHRLAARADTPFDIRVRAVEAPMINAFALPGGPVMVTDDLIAAAETPDELAAVIAHEISHVEQRHVMQAVWRDFGIGMLLDAVVGGGTGAGQQAVILAGQASSLSYDRAAEREADARGQALLHAEGLSSEGMAAFFERLGKMEGSGALTEATEFLNTHPDSGRRARAARAIQRPGAAALTAEEWATVKATCSARSDGPIDRLQRRFRLGDRQSTADQGDQVRPD</sequence>
<evidence type="ECO:0000259" key="9">
    <source>
        <dbReference type="Pfam" id="PF01435"/>
    </source>
</evidence>
<dbReference type="InterPro" id="IPR001915">
    <property type="entry name" value="Peptidase_M48"/>
</dbReference>
<gene>
    <name evidence="11" type="ORF">GCM10009422_16360</name>
</gene>
<keyword evidence="4 6" id="KW-0862">Zinc</keyword>
<evidence type="ECO:0000256" key="6">
    <source>
        <dbReference type="RuleBase" id="RU003983"/>
    </source>
</evidence>
<dbReference type="InterPro" id="IPR051156">
    <property type="entry name" value="Mito/Outer_Membr_Metalloprot"/>
</dbReference>
<evidence type="ECO:0000256" key="1">
    <source>
        <dbReference type="ARBA" id="ARBA00022670"/>
    </source>
</evidence>
<comment type="cofactor">
    <cofactor evidence="6">
        <name>Zn(2+)</name>
        <dbReference type="ChEBI" id="CHEBI:29105"/>
    </cofactor>
    <text evidence="6">Binds 1 zinc ion per subunit.</text>
</comment>
<accession>A0ABP3S3P1</accession>
<keyword evidence="3 6" id="KW-0378">Hydrolase</keyword>
<comment type="similarity">
    <text evidence="6">Belongs to the peptidase M48 family.</text>
</comment>
<evidence type="ECO:0000313" key="11">
    <source>
        <dbReference type="EMBL" id="GAA0621332.1"/>
    </source>
</evidence>
<comment type="caution">
    <text evidence="11">The sequence shown here is derived from an EMBL/GenBank/DDBJ whole genome shotgun (WGS) entry which is preliminary data.</text>
</comment>
<feature type="region of interest" description="Disordered" evidence="7">
    <location>
        <begin position="358"/>
        <end position="380"/>
    </location>
</feature>
<organism evidence="11 12">
    <name type="scientific">Brevundimonas kwangchunensis</name>
    <dbReference type="NCBI Taxonomy" id="322163"/>
    <lineage>
        <taxon>Bacteria</taxon>
        <taxon>Pseudomonadati</taxon>
        <taxon>Pseudomonadota</taxon>
        <taxon>Alphaproteobacteria</taxon>
        <taxon>Caulobacterales</taxon>
        <taxon>Caulobacteraceae</taxon>
        <taxon>Brevundimonas</taxon>
    </lineage>
</organism>
<dbReference type="EMBL" id="BAAAGA010000004">
    <property type="protein sequence ID" value="GAA0621332.1"/>
    <property type="molecule type" value="Genomic_DNA"/>
</dbReference>
<feature type="domain" description="DUF7092" evidence="10">
    <location>
        <begin position="2"/>
        <end position="73"/>
    </location>
</feature>
<evidence type="ECO:0000256" key="7">
    <source>
        <dbReference type="SAM" id="MobiDB-lite"/>
    </source>
</evidence>
<evidence type="ECO:0000256" key="4">
    <source>
        <dbReference type="ARBA" id="ARBA00022833"/>
    </source>
</evidence>
<keyword evidence="8" id="KW-0472">Membrane</keyword>
<evidence type="ECO:0000313" key="12">
    <source>
        <dbReference type="Proteomes" id="UP001501352"/>
    </source>
</evidence>
<keyword evidence="5 6" id="KW-0482">Metalloprotease</keyword>
<dbReference type="RefSeq" id="WP_343792579.1">
    <property type="nucleotide sequence ID" value="NZ_BAAAGA010000004.1"/>
</dbReference>
<dbReference type="PANTHER" id="PTHR22726">
    <property type="entry name" value="METALLOENDOPEPTIDASE OMA1"/>
    <property type="match status" value="1"/>
</dbReference>
<keyword evidence="1 6" id="KW-0645">Protease</keyword>
<name>A0ABP3S3P1_9CAUL</name>
<feature type="domain" description="Peptidase M48" evidence="9">
    <location>
        <begin position="150"/>
        <end position="327"/>
    </location>
</feature>
<dbReference type="Pfam" id="PF23368">
    <property type="entry name" value="DUF7092"/>
    <property type="match status" value="1"/>
</dbReference>
<keyword evidence="8" id="KW-0812">Transmembrane</keyword>
<dbReference type="InterPro" id="IPR055518">
    <property type="entry name" value="DUF7092"/>
</dbReference>
<reference evidence="12" key="1">
    <citation type="journal article" date="2019" name="Int. J. Syst. Evol. Microbiol.">
        <title>The Global Catalogue of Microorganisms (GCM) 10K type strain sequencing project: providing services to taxonomists for standard genome sequencing and annotation.</title>
        <authorList>
            <consortium name="The Broad Institute Genomics Platform"/>
            <consortium name="The Broad Institute Genome Sequencing Center for Infectious Disease"/>
            <person name="Wu L."/>
            <person name="Ma J."/>
        </authorList>
    </citation>
    <scope>NUCLEOTIDE SEQUENCE [LARGE SCALE GENOMIC DNA]</scope>
    <source>
        <strain evidence="12">JCM 12928</strain>
    </source>
</reference>
<keyword evidence="2" id="KW-0479">Metal-binding</keyword>
<dbReference type="Gene3D" id="3.30.2010.10">
    <property type="entry name" value="Metalloproteases ('zincins'), catalytic domain"/>
    <property type="match status" value="1"/>
</dbReference>
<evidence type="ECO:0000256" key="8">
    <source>
        <dbReference type="SAM" id="Phobius"/>
    </source>
</evidence>
<keyword evidence="12" id="KW-1185">Reference proteome</keyword>